<keyword evidence="2" id="KW-1133">Transmembrane helix</keyword>
<protein>
    <submittedName>
        <fullName evidence="3">Uncharacterized protein</fullName>
    </submittedName>
</protein>
<dbReference type="AlphaFoldDB" id="A0A7M7JH00"/>
<evidence type="ECO:0000313" key="3">
    <source>
        <dbReference type="EnsemblMetazoa" id="XP_022647634"/>
    </source>
</evidence>
<feature type="region of interest" description="Disordered" evidence="1">
    <location>
        <begin position="72"/>
        <end position="135"/>
    </location>
</feature>
<sequence length="172" mass="18894">MPPAIDRLRKVVSSGSNLIGSDSAEDLRKDPRSLWKLRLKLALAVMLVATVISALVVFFSIKHQTVPKHVAAKQAHAKIHPTKKLPSTVPSAVSSNSKKKHAEDHPITNSPSLAPATPSDSKENQPNPQSSIKDLLNSVADTWPDLWNSPEDLPDFLENEEHSKQEVHRSIL</sequence>
<feature type="region of interest" description="Disordered" evidence="1">
    <location>
        <begin position="149"/>
        <end position="172"/>
    </location>
</feature>
<organism evidence="3 4">
    <name type="scientific">Varroa destructor</name>
    <name type="common">Honeybee mite</name>
    <dbReference type="NCBI Taxonomy" id="109461"/>
    <lineage>
        <taxon>Eukaryota</taxon>
        <taxon>Metazoa</taxon>
        <taxon>Ecdysozoa</taxon>
        <taxon>Arthropoda</taxon>
        <taxon>Chelicerata</taxon>
        <taxon>Arachnida</taxon>
        <taxon>Acari</taxon>
        <taxon>Parasitiformes</taxon>
        <taxon>Mesostigmata</taxon>
        <taxon>Gamasina</taxon>
        <taxon>Dermanyssoidea</taxon>
        <taxon>Varroidae</taxon>
        <taxon>Varroa</taxon>
    </lineage>
</organism>
<keyword evidence="4" id="KW-1185">Reference proteome</keyword>
<feature type="compositionally biased region" description="Basic and acidic residues" evidence="1">
    <location>
        <begin position="159"/>
        <end position="172"/>
    </location>
</feature>
<dbReference type="Proteomes" id="UP000594260">
    <property type="component" value="Unplaced"/>
</dbReference>
<reference evidence="3" key="1">
    <citation type="submission" date="2021-01" db="UniProtKB">
        <authorList>
            <consortium name="EnsemblMetazoa"/>
        </authorList>
    </citation>
    <scope>IDENTIFICATION</scope>
</reference>
<name>A0A7M7JH00_VARDE</name>
<feature type="transmembrane region" description="Helical" evidence="2">
    <location>
        <begin position="41"/>
        <end position="61"/>
    </location>
</feature>
<keyword evidence="2" id="KW-0812">Transmembrane</keyword>
<evidence type="ECO:0000313" key="4">
    <source>
        <dbReference type="Proteomes" id="UP000594260"/>
    </source>
</evidence>
<keyword evidence="2" id="KW-0472">Membrane</keyword>
<dbReference type="GeneID" id="111244622"/>
<accession>A0A7M7JH00</accession>
<dbReference type="EnsemblMetazoa" id="XM_022791899">
    <property type="protein sequence ID" value="XP_022647634"/>
    <property type="gene ID" value="LOC111244622"/>
</dbReference>
<proteinExistence type="predicted"/>
<dbReference type="RefSeq" id="XP_022647634.1">
    <property type="nucleotide sequence ID" value="XM_022791899.1"/>
</dbReference>
<evidence type="ECO:0000256" key="1">
    <source>
        <dbReference type="SAM" id="MobiDB-lite"/>
    </source>
</evidence>
<evidence type="ECO:0000256" key="2">
    <source>
        <dbReference type="SAM" id="Phobius"/>
    </source>
</evidence>